<feature type="chain" id="PRO_5023097917" evidence="1">
    <location>
        <begin position="23"/>
        <end position="134"/>
    </location>
</feature>
<gene>
    <name evidence="2" type="ORF">FPZ24_11930</name>
</gene>
<dbReference type="EMBL" id="CP042306">
    <property type="protein sequence ID" value="QDZ08101.1"/>
    <property type="molecule type" value="Genomic_DNA"/>
</dbReference>
<name>A0A5B8LJ33_9SPHN</name>
<accession>A0A5B8LJ33</accession>
<dbReference type="KEGG" id="spai:FPZ24_11930"/>
<organism evidence="2 3">
    <name type="scientific">Sphingomonas panacisoli</name>
    <dbReference type="NCBI Taxonomy" id="1813879"/>
    <lineage>
        <taxon>Bacteria</taxon>
        <taxon>Pseudomonadati</taxon>
        <taxon>Pseudomonadota</taxon>
        <taxon>Alphaproteobacteria</taxon>
        <taxon>Sphingomonadales</taxon>
        <taxon>Sphingomonadaceae</taxon>
        <taxon>Sphingomonas</taxon>
    </lineage>
</organism>
<dbReference type="RefSeq" id="WP_146572268.1">
    <property type="nucleotide sequence ID" value="NZ_CP042306.1"/>
</dbReference>
<evidence type="ECO:0000313" key="3">
    <source>
        <dbReference type="Proteomes" id="UP000315673"/>
    </source>
</evidence>
<evidence type="ECO:0000256" key="1">
    <source>
        <dbReference type="SAM" id="SignalP"/>
    </source>
</evidence>
<dbReference type="Proteomes" id="UP000315673">
    <property type="component" value="Chromosome"/>
</dbReference>
<dbReference type="OrthoDB" id="9814791at2"/>
<proteinExistence type="predicted"/>
<sequence>MTRWRAATASAISVLALAPAHAVDDAGARGFDWEIGTWATTVRVRTNPLSGKSVSWSDYAGTSVVKPLLGGRANFVELSVAGPAGKIEGGSLRLYSPQSMQWSLNFANLRNGLLTSPVFGGFDASGRGAFFGRT</sequence>
<keyword evidence="3" id="KW-1185">Reference proteome</keyword>
<reference evidence="2 3" key="1">
    <citation type="submission" date="2019-07" db="EMBL/GenBank/DDBJ databases">
        <title>Full genome sequence of Sphingomonas sp. 4R-6-7(HKS19).</title>
        <authorList>
            <person name="Im W.-T."/>
        </authorList>
    </citation>
    <scope>NUCLEOTIDE SEQUENCE [LARGE SCALE GENOMIC DNA]</scope>
    <source>
        <strain evidence="2 3">HKS19</strain>
    </source>
</reference>
<keyword evidence="1" id="KW-0732">Signal</keyword>
<dbReference type="AlphaFoldDB" id="A0A5B8LJ33"/>
<evidence type="ECO:0000313" key="2">
    <source>
        <dbReference type="EMBL" id="QDZ08101.1"/>
    </source>
</evidence>
<feature type="signal peptide" evidence="1">
    <location>
        <begin position="1"/>
        <end position="22"/>
    </location>
</feature>
<protein>
    <submittedName>
        <fullName evidence="2">Uncharacterized protein</fullName>
    </submittedName>
</protein>